<sequence length="662" mass="75047">MRNPVACASCRTSKRQCIHNNRPPCKRCKDRGDTCVFPPPGTSAMYRQRKSLSVNRVGSDRSDGGQIGRMGEEVSQLLRSPGSSAMVDLSKHSPYEYFTDEVKNSFLRCSYKWCFYHTPSLLRGFRKKTVDDAIMWAILALAIRFSKQAPAPFSTPLEASNAFSAYAKSLVLPFVEEPTLSRIQILLMITGHSWGAGEGHRAWTYLGMAIRMAQYLELFDDDTSAGSDVIASSEVTQEAFKLVEERRRTAWTCFLMDSLLSGGKKRRRALSERDMRIPLPCEATLFHFLEPTRCYKLDQVPKNIILGQETHLDIVGHSMRIAGVWGDVARWACSQDVHGQLPWQDGSEFKRLMSELSQWRYSLPHRLQFSLLSLQAHTAAGQGQAYCYMHAIYFMSLMFLHRSYLSQLEAQNKHDSDSQLDRLWRDWQASSRKELLKVSNQVCQMYGEMADFGGDFLCGLVPWIGFTVYTAVGIMLYYYLFPDSVDDQNVSIRAREHVINGLAFLKTMRGSWPMADTWRETIKRMQIFYTTIKNQGEQSVSLMEKKEMQDAVVDYGALSKNPVVETPATEDHLTVKSSDTGDSPHPYQGSVTPSDTSGQGNETLIQPSDDNAFLFQDIDPDLMLTDLNFDINLPITDDEVVAMLSTSTQNFWGDFPGETEMY</sequence>
<dbReference type="PROSITE" id="PS00463">
    <property type="entry name" value="ZN2_CY6_FUNGAL_1"/>
    <property type="match status" value="1"/>
</dbReference>
<evidence type="ECO:0000313" key="10">
    <source>
        <dbReference type="Proteomes" id="UP000799302"/>
    </source>
</evidence>
<evidence type="ECO:0000313" key="9">
    <source>
        <dbReference type="EMBL" id="KAF2666212.1"/>
    </source>
</evidence>
<accession>A0A6A6U263</accession>
<dbReference type="Pfam" id="PF00172">
    <property type="entry name" value="Zn_clus"/>
    <property type="match status" value="1"/>
</dbReference>
<gene>
    <name evidence="9" type="ORF">BT63DRAFT_434093</name>
</gene>
<evidence type="ECO:0000256" key="7">
    <source>
        <dbReference type="SAM" id="Phobius"/>
    </source>
</evidence>
<dbReference type="GO" id="GO:0003677">
    <property type="term" value="F:DNA binding"/>
    <property type="evidence" value="ECO:0007669"/>
    <property type="project" value="InterPro"/>
</dbReference>
<dbReference type="PANTHER" id="PTHR47338:SF5">
    <property type="entry name" value="ZN(II)2CYS6 TRANSCRIPTION FACTOR (EUROFUNG)"/>
    <property type="match status" value="1"/>
</dbReference>
<dbReference type="GO" id="GO:0008270">
    <property type="term" value="F:zinc ion binding"/>
    <property type="evidence" value="ECO:0007669"/>
    <property type="project" value="InterPro"/>
</dbReference>
<dbReference type="EMBL" id="MU004239">
    <property type="protein sequence ID" value="KAF2666212.1"/>
    <property type="molecule type" value="Genomic_DNA"/>
</dbReference>
<evidence type="ECO:0000256" key="1">
    <source>
        <dbReference type="ARBA" id="ARBA00004123"/>
    </source>
</evidence>
<feature type="region of interest" description="Disordered" evidence="6">
    <location>
        <begin position="566"/>
        <end position="606"/>
    </location>
</feature>
<dbReference type="SMART" id="SM00066">
    <property type="entry name" value="GAL4"/>
    <property type="match status" value="1"/>
</dbReference>
<keyword evidence="4" id="KW-0804">Transcription</keyword>
<comment type="subcellular location">
    <subcellularLocation>
        <location evidence="1">Nucleus</location>
    </subcellularLocation>
</comment>
<keyword evidence="5" id="KW-0539">Nucleus</keyword>
<feature type="compositionally biased region" description="Polar residues" evidence="6">
    <location>
        <begin position="589"/>
        <end position="606"/>
    </location>
</feature>
<keyword evidence="3" id="KW-0805">Transcription regulation</keyword>
<feature type="transmembrane region" description="Helical" evidence="7">
    <location>
        <begin position="460"/>
        <end position="481"/>
    </location>
</feature>
<dbReference type="CDD" id="cd00067">
    <property type="entry name" value="GAL4"/>
    <property type="match status" value="1"/>
</dbReference>
<protein>
    <recommendedName>
        <fullName evidence="8">Zn(2)-C6 fungal-type domain-containing protein</fullName>
    </recommendedName>
</protein>
<dbReference type="PANTHER" id="PTHR47338">
    <property type="entry name" value="ZN(II)2CYS6 TRANSCRIPTION FACTOR (EUROFUNG)-RELATED"/>
    <property type="match status" value="1"/>
</dbReference>
<dbReference type="SUPFAM" id="SSF57701">
    <property type="entry name" value="Zn2/Cys6 DNA-binding domain"/>
    <property type="match status" value="1"/>
</dbReference>
<evidence type="ECO:0000259" key="8">
    <source>
        <dbReference type="PROSITE" id="PS50048"/>
    </source>
</evidence>
<dbReference type="Gene3D" id="4.10.240.10">
    <property type="entry name" value="Zn(2)-C6 fungal-type DNA-binding domain"/>
    <property type="match status" value="1"/>
</dbReference>
<keyword evidence="7" id="KW-0472">Membrane</keyword>
<keyword evidence="2" id="KW-0479">Metal-binding</keyword>
<evidence type="ECO:0000256" key="6">
    <source>
        <dbReference type="SAM" id="MobiDB-lite"/>
    </source>
</evidence>
<evidence type="ECO:0000256" key="4">
    <source>
        <dbReference type="ARBA" id="ARBA00023163"/>
    </source>
</evidence>
<dbReference type="AlphaFoldDB" id="A0A6A6U263"/>
<evidence type="ECO:0000256" key="5">
    <source>
        <dbReference type="ARBA" id="ARBA00023242"/>
    </source>
</evidence>
<dbReference type="InterPro" id="IPR007219">
    <property type="entry name" value="XnlR_reg_dom"/>
</dbReference>
<dbReference type="GO" id="GO:0005634">
    <property type="term" value="C:nucleus"/>
    <property type="evidence" value="ECO:0007669"/>
    <property type="project" value="UniProtKB-SubCell"/>
</dbReference>
<keyword evidence="7" id="KW-1133">Transmembrane helix</keyword>
<dbReference type="OrthoDB" id="4161332at2759"/>
<dbReference type="InterPro" id="IPR050815">
    <property type="entry name" value="TF_fung"/>
</dbReference>
<dbReference type="GO" id="GO:0000981">
    <property type="term" value="F:DNA-binding transcription factor activity, RNA polymerase II-specific"/>
    <property type="evidence" value="ECO:0007669"/>
    <property type="project" value="InterPro"/>
</dbReference>
<name>A0A6A6U263_9PEZI</name>
<keyword evidence="7" id="KW-0812">Transmembrane</keyword>
<keyword evidence="10" id="KW-1185">Reference proteome</keyword>
<evidence type="ECO:0000256" key="2">
    <source>
        <dbReference type="ARBA" id="ARBA00022723"/>
    </source>
</evidence>
<dbReference type="GO" id="GO:0006351">
    <property type="term" value="P:DNA-templated transcription"/>
    <property type="evidence" value="ECO:0007669"/>
    <property type="project" value="InterPro"/>
</dbReference>
<dbReference type="SMART" id="SM00906">
    <property type="entry name" value="Fungal_trans"/>
    <property type="match status" value="1"/>
</dbReference>
<reference evidence="9" key="1">
    <citation type="journal article" date="2020" name="Stud. Mycol.">
        <title>101 Dothideomycetes genomes: a test case for predicting lifestyles and emergence of pathogens.</title>
        <authorList>
            <person name="Haridas S."/>
            <person name="Albert R."/>
            <person name="Binder M."/>
            <person name="Bloem J."/>
            <person name="Labutti K."/>
            <person name="Salamov A."/>
            <person name="Andreopoulos B."/>
            <person name="Baker S."/>
            <person name="Barry K."/>
            <person name="Bills G."/>
            <person name="Bluhm B."/>
            <person name="Cannon C."/>
            <person name="Castanera R."/>
            <person name="Culley D."/>
            <person name="Daum C."/>
            <person name="Ezra D."/>
            <person name="Gonzalez J."/>
            <person name="Henrissat B."/>
            <person name="Kuo A."/>
            <person name="Liang C."/>
            <person name="Lipzen A."/>
            <person name="Lutzoni F."/>
            <person name="Magnuson J."/>
            <person name="Mondo S."/>
            <person name="Nolan M."/>
            <person name="Ohm R."/>
            <person name="Pangilinan J."/>
            <person name="Park H.-J."/>
            <person name="Ramirez L."/>
            <person name="Alfaro M."/>
            <person name="Sun H."/>
            <person name="Tritt A."/>
            <person name="Yoshinaga Y."/>
            <person name="Zwiers L.-H."/>
            <person name="Turgeon B."/>
            <person name="Goodwin S."/>
            <person name="Spatafora J."/>
            <person name="Crous P."/>
            <person name="Grigoriev I."/>
        </authorList>
    </citation>
    <scope>NUCLEOTIDE SEQUENCE</scope>
    <source>
        <strain evidence="9">CBS 115976</strain>
    </source>
</reference>
<dbReference type="CDD" id="cd12148">
    <property type="entry name" value="fungal_TF_MHR"/>
    <property type="match status" value="1"/>
</dbReference>
<feature type="domain" description="Zn(2)-C6 fungal-type" evidence="8">
    <location>
        <begin position="6"/>
        <end position="37"/>
    </location>
</feature>
<dbReference type="InterPro" id="IPR036864">
    <property type="entry name" value="Zn2-C6_fun-type_DNA-bd_sf"/>
</dbReference>
<dbReference type="PROSITE" id="PS50048">
    <property type="entry name" value="ZN2_CY6_FUNGAL_2"/>
    <property type="match status" value="1"/>
</dbReference>
<proteinExistence type="predicted"/>
<organism evidence="9 10">
    <name type="scientific">Microthyrium microscopicum</name>
    <dbReference type="NCBI Taxonomy" id="703497"/>
    <lineage>
        <taxon>Eukaryota</taxon>
        <taxon>Fungi</taxon>
        <taxon>Dikarya</taxon>
        <taxon>Ascomycota</taxon>
        <taxon>Pezizomycotina</taxon>
        <taxon>Dothideomycetes</taxon>
        <taxon>Dothideomycetes incertae sedis</taxon>
        <taxon>Microthyriales</taxon>
        <taxon>Microthyriaceae</taxon>
        <taxon>Microthyrium</taxon>
    </lineage>
</organism>
<dbReference type="Pfam" id="PF04082">
    <property type="entry name" value="Fungal_trans"/>
    <property type="match status" value="1"/>
</dbReference>
<dbReference type="InterPro" id="IPR001138">
    <property type="entry name" value="Zn2Cys6_DnaBD"/>
</dbReference>
<evidence type="ECO:0000256" key="3">
    <source>
        <dbReference type="ARBA" id="ARBA00023015"/>
    </source>
</evidence>
<dbReference type="Proteomes" id="UP000799302">
    <property type="component" value="Unassembled WGS sequence"/>
</dbReference>